<dbReference type="Gene3D" id="2.60.120.260">
    <property type="entry name" value="Galactose-binding domain-like"/>
    <property type="match status" value="1"/>
</dbReference>
<dbReference type="RefSeq" id="WP_078346711.1">
    <property type="nucleotide sequence ID" value="NZ_MBTF01000002.1"/>
</dbReference>
<dbReference type="SUPFAM" id="SSF46626">
    <property type="entry name" value="Cytochrome c"/>
    <property type="match status" value="1"/>
</dbReference>
<dbReference type="InterPro" id="IPR011042">
    <property type="entry name" value="6-blade_b-propeller_TolB-like"/>
</dbReference>
<dbReference type="InterPro" id="IPR013783">
    <property type="entry name" value="Ig-like_fold"/>
</dbReference>
<accession>A0A1S9PKG2</accession>
<dbReference type="InterPro" id="IPR036909">
    <property type="entry name" value="Cyt_c-like_dom_sf"/>
</dbReference>
<dbReference type="STRING" id="1792845.BC343_20885"/>
<sequence>MQHFLRKLRFRGGYVQALMVSAACLLMYSCSPNQAADDGKKPDDNRFTPIALTKTGDLDEPMNFEVLNDGRVYINERKGGLKLFDPSTNSITLVSTIPVNTKYTSAEGVVTEAEEGFIGFTIDPNFDKNHWAYLFYSHPTEKKDVLSRWELRDDKLIEGSEKVLLEIPKQREVCCHTGGGMTWDASYNLYITVGNNTGNVADKSQTDERPNRTSWDDQRGAGNTNDLRGKILRIHPEENGTYTIPEGNLFPKGTPKTRPEIYVMGDRNPWRPSVDSKTGFLYWGEVGPDASEDSKTTRAGRDELNQARKAGFFGWPYFIGENVGYPMYDYKTDKVGAPQDPAHPVNKSVNNTGLTELPTAQPAFISYPYGVSEKFPKVGTGGRCAVGGPVFHKDNFKNAKTTFPSYYEGKWIAADLTRGWIMSIKMKENGDYDSMEQFLPDYHPVEPIDIKFASNGDLYVLEYGSNWFRKSENAKLVRITYNSGNRVPVVNASANVSGGVVPLKVTLSSAGTKDFDGDELKYEWAVKDASGKTVETLKDSTSNLTLDKAGVYNVSLTVTDPSGAKNSKSLKIVAGNEPPAVALTLSSNKTMFFPGKPVVYDVKVADKEDGKVDPKQVAVSVDYVSEGFDMAVVNQQQRSVDASTRFAVAAALIAKSDCKVCHNVNSKSVGPMFTAIADKYKAKYAWALDSLPKKIRGGGGGVWGEVNMPAHPAMSLADARTITAYILGSNDKNISTLPLAGSYTEQLPAGDAGTGTMIIRAAYTDKGAGAVPALTTEKTIQLHSSQYSSGDANILHNAEKIVEAMFTVSTNIRPKNDGYFAYKNIDLTGVQQVALMATANPSQGFVGGNIEIHLDKPDGQLLGTANVAPVNPFAALMNAANAAQTKGGSKVAAPTAKGPAKKTKGPSMADFAKLMGGMATKININGASGQHDIYFVFKNAKAKPLEPLMSVSSVKFNDVKQ</sequence>
<evidence type="ECO:0000256" key="6">
    <source>
        <dbReference type="SAM" id="SignalP"/>
    </source>
</evidence>
<feature type="region of interest" description="Disordered" evidence="5">
    <location>
        <begin position="198"/>
        <end position="228"/>
    </location>
</feature>
<dbReference type="PROSITE" id="PS50093">
    <property type="entry name" value="PKD"/>
    <property type="match status" value="1"/>
</dbReference>
<feature type="domain" description="PKD" evidence="7">
    <location>
        <begin position="488"/>
        <end position="572"/>
    </location>
</feature>
<keyword evidence="6" id="KW-0732">Signal</keyword>
<dbReference type="SUPFAM" id="SSF50952">
    <property type="entry name" value="Soluble quinoprotein glucose dehydrogenase"/>
    <property type="match status" value="1"/>
</dbReference>
<organism evidence="9 10">
    <name type="scientific">Mucilaginibacter pedocola</name>
    <dbReference type="NCBI Taxonomy" id="1792845"/>
    <lineage>
        <taxon>Bacteria</taxon>
        <taxon>Pseudomonadati</taxon>
        <taxon>Bacteroidota</taxon>
        <taxon>Sphingobacteriia</taxon>
        <taxon>Sphingobacteriales</taxon>
        <taxon>Sphingobacteriaceae</taxon>
        <taxon>Mucilaginibacter</taxon>
    </lineage>
</organism>
<evidence type="ECO:0000313" key="10">
    <source>
        <dbReference type="Proteomes" id="UP000189739"/>
    </source>
</evidence>
<dbReference type="Pfam" id="PF00034">
    <property type="entry name" value="Cytochrom_C"/>
    <property type="match status" value="1"/>
</dbReference>
<dbReference type="Gene3D" id="2.60.40.10">
    <property type="entry name" value="Immunoglobulins"/>
    <property type="match status" value="1"/>
</dbReference>
<evidence type="ECO:0000256" key="4">
    <source>
        <dbReference type="PROSITE-ProRule" id="PRU00433"/>
    </source>
</evidence>
<feature type="compositionally biased region" description="Basic and acidic residues" evidence="5">
    <location>
        <begin position="204"/>
        <end position="219"/>
    </location>
</feature>
<dbReference type="SMART" id="SM00089">
    <property type="entry name" value="PKD"/>
    <property type="match status" value="1"/>
</dbReference>
<evidence type="ECO:0000256" key="2">
    <source>
        <dbReference type="ARBA" id="ARBA00022723"/>
    </source>
</evidence>
<evidence type="ECO:0000256" key="3">
    <source>
        <dbReference type="ARBA" id="ARBA00023004"/>
    </source>
</evidence>
<dbReference type="InterPro" id="IPR009056">
    <property type="entry name" value="Cyt_c-like_dom"/>
</dbReference>
<dbReference type="GO" id="GO:0020037">
    <property type="term" value="F:heme binding"/>
    <property type="evidence" value="ECO:0007669"/>
    <property type="project" value="InterPro"/>
</dbReference>
<dbReference type="InterPro" id="IPR000601">
    <property type="entry name" value="PKD_dom"/>
</dbReference>
<dbReference type="AlphaFoldDB" id="A0A1S9PKG2"/>
<protein>
    <submittedName>
        <fullName evidence="9">PKD domain-containing protein</fullName>
    </submittedName>
</protein>
<dbReference type="EMBL" id="MBTF01000002">
    <property type="protein sequence ID" value="OOQ61425.1"/>
    <property type="molecule type" value="Genomic_DNA"/>
</dbReference>
<dbReference type="GO" id="GO:0046872">
    <property type="term" value="F:metal ion binding"/>
    <property type="evidence" value="ECO:0007669"/>
    <property type="project" value="UniProtKB-KW"/>
</dbReference>
<evidence type="ECO:0000313" key="9">
    <source>
        <dbReference type="EMBL" id="OOQ61425.1"/>
    </source>
</evidence>
<feature type="chain" id="PRO_5013001261" evidence="6">
    <location>
        <begin position="36"/>
        <end position="961"/>
    </location>
</feature>
<keyword evidence="2 4" id="KW-0479">Metal-binding</keyword>
<dbReference type="PROSITE" id="PS51007">
    <property type="entry name" value="CYTC"/>
    <property type="match status" value="1"/>
</dbReference>
<dbReference type="InterPro" id="IPR035986">
    <property type="entry name" value="PKD_dom_sf"/>
</dbReference>
<dbReference type="Proteomes" id="UP000189739">
    <property type="component" value="Unassembled WGS sequence"/>
</dbReference>
<feature type="signal peptide" evidence="6">
    <location>
        <begin position="1"/>
        <end position="35"/>
    </location>
</feature>
<dbReference type="Gene3D" id="1.10.760.10">
    <property type="entry name" value="Cytochrome c-like domain"/>
    <property type="match status" value="1"/>
</dbReference>
<dbReference type="SUPFAM" id="SSF49299">
    <property type="entry name" value="PKD domain"/>
    <property type="match status" value="1"/>
</dbReference>
<dbReference type="PROSITE" id="PS51257">
    <property type="entry name" value="PROKAR_LIPOPROTEIN"/>
    <property type="match status" value="1"/>
</dbReference>
<comment type="caution">
    <text evidence="9">The sequence shown here is derived from an EMBL/GenBank/DDBJ whole genome shotgun (WGS) entry which is preliminary data.</text>
</comment>
<dbReference type="InterPro" id="IPR011041">
    <property type="entry name" value="Quinoprot_gluc/sorb_DH_b-prop"/>
</dbReference>
<evidence type="ECO:0000259" key="8">
    <source>
        <dbReference type="PROSITE" id="PS51007"/>
    </source>
</evidence>
<keyword evidence="3 4" id="KW-0408">Iron</keyword>
<dbReference type="Pfam" id="PF07995">
    <property type="entry name" value="GSDH"/>
    <property type="match status" value="1"/>
</dbReference>
<dbReference type="InterPro" id="IPR012938">
    <property type="entry name" value="Glc/Sorbosone_DH"/>
</dbReference>
<feature type="domain" description="Cytochrome c" evidence="8">
    <location>
        <begin position="637"/>
        <end position="730"/>
    </location>
</feature>
<dbReference type="PANTHER" id="PTHR19328">
    <property type="entry name" value="HEDGEHOG-INTERACTING PROTEIN"/>
    <property type="match status" value="1"/>
</dbReference>
<dbReference type="GO" id="GO:0009055">
    <property type="term" value="F:electron transfer activity"/>
    <property type="evidence" value="ECO:0007669"/>
    <property type="project" value="InterPro"/>
</dbReference>
<gene>
    <name evidence="9" type="ORF">BC343_20885</name>
</gene>
<keyword evidence="1 4" id="KW-0349">Heme</keyword>
<dbReference type="PANTHER" id="PTHR19328:SF75">
    <property type="entry name" value="ALDOSE SUGAR DEHYDROGENASE YLII"/>
    <property type="match status" value="1"/>
</dbReference>
<dbReference type="Pfam" id="PF18911">
    <property type="entry name" value="PKD_4"/>
    <property type="match status" value="1"/>
</dbReference>
<evidence type="ECO:0000256" key="5">
    <source>
        <dbReference type="SAM" id="MobiDB-lite"/>
    </source>
</evidence>
<dbReference type="Gene3D" id="2.120.10.30">
    <property type="entry name" value="TolB, C-terminal domain"/>
    <property type="match status" value="1"/>
</dbReference>
<dbReference type="InterPro" id="IPR022409">
    <property type="entry name" value="PKD/Chitinase_dom"/>
</dbReference>
<proteinExistence type="predicted"/>
<dbReference type="CDD" id="cd04084">
    <property type="entry name" value="CBM6_xylanase-like"/>
    <property type="match status" value="1"/>
</dbReference>
<evidence type="ECO:0000259" key="7">
    <source>
        <dbReference type="PROSITE" id="PS50093"/>
    </source>
</evidence>
<keyword evidence="10" id="KW-1185">Reference proteome</keyword>
<dbReference type="CDD" id="cd00146">
    <property type="entry name" value="PKD"/>
    <property type="match status" value="1"/>
</dbReference>
<name>A0A1S9PKG2_9SPHI</name>
<reference evidence="9 10" key="1">
    <citation type="submission" date="2016-07" db="EMBL/GenBank/DDBJ databases">
        <title>Genomic analysis of zinc-resistant bacterium Mucilaginibacter pedocola TBZ30.</title>
        <authorList>
            <person name="Huang J."/>
            <person name="Tang J."/>
        </authorList>
    </citation>
    <scope>NUCLEOTIDE SEQUENCE [LARGE SCALE GENOMIC DNA]</scope>
    <source>
        <strain evidence="9 10">TBZ30</strain>
    </source>
</reference>
<evidence type="ECO:0000256" key="1">
    <source>
        <dbReference type="ARBA" id="ARBA00022617"/>
    </source>
</evidence>